<dbReference type="Proteomes" id="UP000313645">
    <property type="component" value="Unassembled WGS sequence"/>
</dbReference>
<evidence type="ECO:0000313" key="1">
    <source>
        <dbReference type="EMBL" id="TBW44495.1"/>
    </source>
</evidence>
<dbReference type="Gene3D" id="2.180.10.10">
    <property type="entry name" value="RHS repeat-associated core"/>
    <property type="match status" value="1"/>
</dbReference>
<reference evidence="1 2" key="1">
    <citation type="submission" date="2019-02" db="EMBL/GenBank/DDBJ databases">
        <title>Marinobacter halodurans sp. nov., a marine bacterium isolated from sea tidal flat.</title>
        <authorList>
            <person name="Yoo Y."/>
            <person name="Lee D.W."/>
            <person name="Kim B.S."/>
            <person name="Kim J.-J."/>
        </authorList>
    </citation>
    <scope>NUCLEOTIDE SEQUENCE [LARGE SCALE GENOMIC DNA]</scope>
    <source>
        <strain evidence="1 2">YJ-S3-2</strain>
    </source>
</reference>
<protein>
    <recommendedName>
        <fullName evidence="3">RHS repeat protein</fullName>
    </recommendedName>
</protein>
<evidence type="ECO:0008006" key="3">
    <source>
        <dbReference type="Google" id="ProtNLM"/>
    </source>
</evidence>
<comment type="caution">
    <text evidence="1">The sequence shown here is derived from an EMBL/GenBank/DDBJ whole genome shotgun (WGS) entry which is preliminary data.</text>
</comment>
<evidence type="ECO:0000313" key="2">
    <source>
        <dbReference type="Proteomes" id="UP000313645"/>
    </source>
</evidence>
<dbReference type="RefSeq" id="WP_165495872.1">
    <property type="nucleotide sequence ID" value="NZ_SJDL01000133.1"/>
</dbReference>
<keyword evidence="2" id="KW-1185">Reference proteome</keyword>
<proteinExistence type="predicted"/>
<accession>A0ABY1ZH08</accession>
<name>A0ABY1ZH08_9GAMM</name>
<organism evidence="1 2">
    <name type="scientific">Marinobacter halodurans</name>
    <dbReference type="NCBI Taxonomy" id="2528979"/>
    <lineage>
        <taxon>Bacteria</taxon>
        <taxon>Pseudomonadati</taxon>
        <taxon>Pseudomonadota</taxon>
        <taxon>Gammaproteobacteria</taxon>
        <taxon>Pseudomonadales</taxon>
        <taxon>Marinobacteraceae</taxon>
        <taxon>Marinobacter</taxon>
    </lineage>
</organism>
<sequence>MLVWRERRVSTDGVELSMSYQYTPSGKLSRLTYPSGAVAEYRYDRDRLESVSVDGQTLLDGVEYAPFGPISGWAWGNGLSMNRAFDNNGRVSNLKTATNDSRDFEYDALGNIVSIFGNDEQHFEYDAENRLKVALSSDFSLGYDYDANGNRTWETVDGTERELTYSPESNVLKTVGGIAYSYDGRGNTVNDGEHT</sequence>
<gene>
    <name evidence="1" type="ORF">EZI54_23775</name>
</gene>
<dbReference type="EMBL" id="SJDL01000133">
    <property type="protein sequence ID" value="TBW44495.1"/>
    <property type="molecule type" value="Genomic_DNA"/>
</dbReference>